<feature type="transmembrane region" description="Helical" evidence="1">
    <location>
        <begin position="104"/>
        <end position="121"/>
    </location>
</feature>
<keyword evidence="1" id="KW-0812">Transmembrane</keyword>
<evidence type="ECO:0000313" key="2">
    <source>
        <dbReference type="EMBL" id="EYC23040.1"/>
    </source>
</evidence>
<dbReference type="STRING" id="53326.A0A016V6L5"/>
<name>A0A016V6L5_9BILA</name>
<proteinExistence type="predicted"/>
<gene>
    <name evidence="2" type="primary">Acey_s0016.g3089</name>
    <name evidence="2" type="ORF">Y032_0016g3089</name>
</gene>
<accession>A0A016V6L5</accession>
<organism evidence="2 3">
    <name type="scientific">Ancylostoma ceylanicum</name>
    <dbReference type="NCBI Taxonomy" id="53326"/>
    <lineage>
        <taxon>Eukaryota</taxon>
        <taxon>Metazoa</taxon>
        <taxon>Ecdysozoa</taxon>
        <taxon>Nematoda</taxon>
        <taxon>Chromadorea</taxon>
        <taxon>Rhabditida</taxon>
        <taxon>Rhabditina</taxon>
        <taxon>Rhabditomorpha</taxon>
        <taxon>Strongyloidea</taxon>
        <taxon>Ancylostomatidae</taxon>
        <taxon>Ancylostomatinae</taxon>
        <taxon>Ancylostoma</taxon>
    </lineage>
</organism>
<dbReference type="AlphaFoldDB" id="A0A016V6L5"/>
<evidence type="ECO:0000256" key="1">
    <source>
        <dbReference type="SAM" id="Phobius"/>
    </source>
</evidence>
<keyword evidence="3" id="KW-1185">Reference proteome</keyword>
<comment type="caution">
    <text evidence="2">The sequence shown here is derived from an EMBL/GenBank/DDBJ whole genome shotgun (WGS) entry which is preliminary data.</text>
</comment>
<keyword evidence="1" id="KW-1133">Transmembrane helix</keyword>
<reference evidence="3" key="1">
    <citation type="journal article" date="2015" name="Nat. Genet.">
        <title>The genome and transcriptome of the zoonotic hookworm Ancylostoma ceylanicum identify infection-specific gene families.</title>
        <authorList>
            <person name="Schwarz E.M."/>
            <person name="Hu Y."/>
            <person name="Antoshechkin I."/>
            <person name="Miller M.M."/>
            <person name="Sternberg P.W."/>
            <person name="Aroian R.V."/>
        </authorList>
    </citation>
    <scope>NUCLEOTIDE SEQUENCE</scope>
    <source>
        <strain evidence="3">HY135</strain>
    </source>
</reference>
<dbReference type="Proteomes" id="UP000024635">
    <property type="component" value="Unassembled WGS sequence"/>
</dbReference>
<dbReference type="EMBL" id="JARK01001352">
    <property type="protein sequence ID" value="EYC23040.1"/>
    <property type="molecule type" value="Genomic_DNA"/>
</dbReference>
<keyword evidence="1" id="KW-0472">Membrane</keyword>
<evidence type="ECO:0000313" key="3">
    <source>
        <dbReference type="Proteomes" id="UP000024635"/>
    </source>
</evidence>
<protein>
    <submittedName>
        <fullName evidence="2">Uncharacterized protein</fullName>
    </submittedName>
</protein>
<sequence length="207" mass="24430">MQVRRFDEKQREAEKNWIMSRYRAEIDRLKMTCKAQCHTSLLQFYELQFRRISRMTLLGERNKRSSSIPTYRRNQRFSVHRTRRATIRHCVVNAHPRYWQFKRVILAVASVTFLGITAVSLKRKNLVNDPDVEAANARARLMFGNVSFLDSRLQLRSFTIVPNPGKCDNVKFAVIIHIKVDDESGRNRWRATYGNLPLMQQVMVEKT</sequence>